<evidence type="ECO:0000313" key="3">
    <source>
        <dbReference type="EMBL" id="GAA1749098.1"/>
    </source>
</evidence>
<keyword evidence="2" id="KW-1133">Transmembrane helix</keyword>
<evidence type="ECO:0000313" key="4">
    <source>
        <dbReference type="Proteomes" id="UP001500506"/>
    </source>
</evidence>
<feature type="region of interest" description="Disordered" evidence="1">
    <location>
        <begin position="1"/>
        <end position="32"/>
    </location>
</feature>
<feature type="compositionally biased region" description="Basic and acidic residues" evidence="1">
    <location>
        <begin position="1"/>
        <end position="17"/>
    </location>
</feature>
<accession>A0ABP4WAQ1</accession>
<dbReference type="RefSeq" id="WP_232496733.1">
    <property type="nucleotide sequence ID" value="NZ_BAAANH010000001.1"/>
</dbReference>
<proteinExistence type="predicted"/>
<sequence>MNRRDDPARDDAARDEDAASGSPHPGTSARESAAGGGVRVALTVVSVLLFLEAAVVSALVVWLVIDLVSLEPSSYVTAIALIVIVVIGAIWVWAVAIASLRRAPWARAAAIVWQILQLSVAVGAFQGLFARADVGWALLVPAITVIGLLLWTPVRIAYSRPEGSPDAA</sequence>
<feature type="transmembrane region" description="Helical" evidence="2">
    <location>
        <begin position="77"/>
        <end position="98"/>
    </location>
</feature>
<feature type="transmembrane region" description="Helical" evidence="2">
    <location>
        <begin position="110"/>
        <end position="129"/>
    </location>
</feature>
<name>A0ABP4WAQ1_9MICO</name>
<organism evidence="3 4">
    <name type="scientific">Agromyces humatus</name>
    <dbReference type="NCBI Taxonomy" id="279573"/>
    <lineage>
        <taxon>Bacteria</taxon>
        <taxon>Bacillati</taxon>
        <taxon>Actinomycetota</taxon>
        <taxon>Actinomycetes</taxon>
        <taxon>Micrococcales</taxon>
        <taxon>Microbacteriaceae</taxon>
        <taxon>Agromyces</taxon>
    </lineage>
</organism>
<evidence type="ECO:0008006" key="5">
    <source>
        <dbReference type="Google" id="ProtNLM"/>
    </source>
</evidence>
<dbReference type="EMBL" id="BAAANH010000001">
    <property type="protein sequence ID" value="GAA1749098.1"/>
    <property type="molecule type" value="Genomic_DNA"/>
</dbReference>
<comment type="caution">
    <text evidence="3">The sequence shown here is derived from an EMBL/GenBank/DDBJ whole genome shotgun (WGS) entry which is preliminary data.</text>
</comment>
<keyword evidence="2" id="KW-0812">Transmembrane</keyword>
<protein>
    <recommendedName>
        <fullName evidence="5">Histidine kinase</fullName>
    </recommendedName>
</protein>
<gene>
    <name evidence="3" type="ORF">GCM10009747_02820</name>
</gene>
<reference evidence="4" key="1">
    <citation type="journal article" date="2019" name="Int. J. Syst. Evol. Microbiol.">
        <title>The Global Catalogue of Microorganisms (GCM) 10K type strain sequencing project: providing services to taxonomists for standard genome sequencing and annotation.</title>
        <authorList>
            <consortium name="The Broad Institute Genomics Platform"/>
            <consortium name="The Broad Institute Genome Sequencing Center for Infectious Disease"/>
            <person name="Wu L."/>
            <person name="Ma J."/>
        </authorList>
    </citation>
    <scope>NUCLEOTIDE SEQUENCE [LARGE SCALE GENOMIC DNA]</scope>
    <source>
        <strain evidence="4">JCM 14319</strain>
    </source>
</reference>
<evidence type="ECO:0000256" key="2">
    <source>
        <dbReference type="SAM" id="Phobius"/>
    </source>
</evidence>
<keyword evidence="4" id="KW-1185">Reference proteome</keyword>
<dbReference type="Proteomes" id="UP001500506">
    <property type="component" value="Unassembled WGS sequence"/>
</dbReference>
<evidence type="ECO:0000256" key="1">
    <source>
        <dbReference type="SAM" id="MobiDB-lite"/>
    </source>
</evidence>
<keyword evidence="2" id="KW-0472">Membrane</keyword>
<feature type="transmembrane region" description="Helical" evidence="2">
    <location>
        <begin position="135"/>
        <end position="154"/>
    </location>
</feature>
<feature type="transmembrane region" description="Helical" evidence="2">
    <location>
        <begin position="40"/>
        <end position="65"/>
    </location>
</feature>